<reference evidence="3" key="1">
    <citation type="submission" date="2020-12" db="EMBL/GenBank/DDBJ databases">
        <authorList>
            <consortium name="Molecular Ecology Group"/>
        </authorList>
    </citation>
    <scope>NUCLEOTIDE SEQUENCE</scope>
    <source>
        <strain evidence="3">TBG_1078</strain>
    </source>
</reference>
<keyword evidence="4" id="KW-1185">Reference proteome</keyword>
<evidence type="ECO:0000256" key="2">
    <source>
        <dbReference type="SAM" id="Phobius"/>
    </source>
</evidence>
<keyword evidence="2" id="KW-0472">Membrane</keyword>
<protein>
    <submittedName>
        <fullName evidence="3">(raccoon dog) hypothetical protein</fullName>
    </submittedName>
</protein>
<dbReference type="AlphaFoldDB" id="A0A811Y9H6"/>
<dbReference type="Proteomes" id="UP000645828">
    <property type="component" value="Unassembled WGS sequence"/>
</dbReference>
<name>A0A811Y9H6_NYCPR</name>
<gene>
    <name evidence="3" type="ORF">NYPRO_LOCUS5707</name>
</gene>
<evidence type="ECO:0000313" key="3">
    <source>
        <dbReference type="EMBL" id="CAD7672913.1"/>
    </source>
</evidence>
<evidence type="ECO:0000256" key="1">
    <source>
        <dbReference type="SAM" id="MobiDB-lite"/>
    </source>
</evidence>
<evidence type="ECO:0000313" key="4">
    <source>
        <dbReference type="Proteomes" id="UP000645828"/>
    </source>
</evidence>
<comment type="caution">
    <text evidence="3">The sequence shown here is derived from an EMBL/GenBank/DDBJ whole genome shotgun (WGS) entry which is preliminary data.</text>
</comment>
<feature type="transmembrane region" description="Helical" evidence="2">
    <location>
        <begin position="12"/>
        <end position="35"/>
    </location>
</feature>
<keyword evidence="2" id="KW-0812">Transmembrane</keyword>
<keyword evidence="2" id="KW-1133">Transmembrane helix</keyword>
<feature type="region of interest" description="Disordered" evidence="1">
    <location>
        <begin position="61"/>
        <end position="98"/>
    </location>
</feature>
<feature type="compositionally biased region" description="Polar residues" evidence="1">
    <location>
        <begin position="89"/>
        <end position="98"/>
    </location>
</feature>
<sequence length="134" mass="15710">MSVSIPFLKHQGWVKCIFVFSHCLLFILLSGVYIITMKFSNYGAASAIRLKIVSKELYDHPEASDRCPSKKWKTQRRKPGEGHRDWSYIWTNQGTPGASRSWKRQGRILPWSLWRERGPTNILILDFQFPEVRE</sequence>
<dbReference type="EMBL" id="CAJHUB010000669">
    <property type="protein sequence ID" value="CAD7672913.1"/>
    <property type="molecule type" value="Genomic_DNA"/>
</dbReference>
<proteinExistence type="predicted"/>
<organism evidence="3 4">
    <name type="scientific">Nyctereutes procyonoides</name>
    <name type="common">Raccoon dog</name>
    <name type="synonym">Canis procyonoides</name>
    <dbReference type="NCBI Taxonomy" id="34880"/>
    <lineage>
        <taxon>Eukaryota</taxon>
        <taxon>Metazoa</taxon>
        <taxon>Chordata</taxon>
        <taxon>Craniata</taxon>
        <taxon>Vertebrata</taxon>
        <taxon>Euteleostomi</taxon>
        <taxon>Mammalia</taxon>
        <taxon>Eutheria</taxon>
        <taxon>Laurasiatheria</taxon>
        <taxon>Carnivora</taxon>
        <taxon>Caniformia</taxon>
        <taxon>Canidae</taxon>
        <taxon>Nyctereutes</taxon>
    </lineage>
</organism>
<accession>A0A811Y9H6</accession>